<dbReference type="Proteomes" id="UP000481858">
    <property type="component" value="Unassembled WGS sequence"/>
</dbReference>
<dbReference type="OrthoDB" id="2349068at2759"/>
<evidence type="ECO:0000256" key="3">
    <source>
        <dbReference type="ARBA" id="ARBA00023002"/>
    </source>
</evidence>
<sequence>MSSATATKLSRMQRWFPATASPLIVSAPMAGVTNPKLASEVIRAKGLGFIQGGRTFKPDSPALAQLEEQLSLTRSLLPTENTEKSLLPVGVGFVLFSDCAARYFAETTAPILARHRPAAVWLFAPDPDRPDTLRRVIEALRAAASDWSPRVVVQVGTVAAARQAAELGADVIVAQGAEAGGHQFVRAAGAMSLVPEVRDMVRDEFPSKEIAVWAAGGIADGRGVAAALALGAEAAVLGTRYMVAPESDAENYKRQALLAASDGATSTVKYYPPPSAHVGGLLTGSRSYVHDHVQSNFTWPTLYDARALVHQSYHDDLAGMTIVENEARYKAAKEKGDVSIMVTWSGSSVGLIKSALPAAQITKQVRDEAVGVIEGLKASL</sequence>
<dbReference type="EMBL" id="WUBL01000008">
    <property type="protein sequence ID" value="KAF2972122.1"/>
    <property type="molecule type" value="Genomic_DNA"/>
</dbReference>
<keyword evidence="1" id="KW-0285">Flavoprotein</keyword>
<dbReference type="AlphaFoldDB" id="A0A7C8J270"/>
<evidence type="ECO:0000256" key="1">
    <source>
        <dbReference type="ARBA" id="ARBA00022630"/>
    </source>
</evidence>
<dbReference type="SUPFAM" id="SSF51412">
    <property type="entry name" value="Inosine monophosphate dehydrogenase (IMPDH)"/>
    <property type="match status" value="1"/>
</dbReference>
<dbReference type="PANTHER" id="PTHR32332">
    <property type="entry name" value="2-NITROPROPANE DIOXYGENASE"/>
    <property type="match status" value="1"/>
</dbReference>
<keyword evidence="5" id="KW-1185">Reference proteome</keyword>
<evidence type="ECO:0000313" key="4">
    <source>
        <dbReference type="EMBL" id="KAF2972122.1"/>
    </source>
</evidence>
<name>A0A7C8J270_9PEZI</name>
<protein>
    <submittedName>
        <fullName evidence="4">Uncharacterized protein</fullName>
    </submittedName>
</protein>
<organism evidence="4 5">
    <name type="scientific">Xylaria multiplex</name>
    <dbReference type="NCBI Taxonomy" id="323545"/>
    <lineage>
        <taxon>Eukaryota</taxon>
        <taxon>Fungi</taxon>
        <taxon>Dikarya</taxon>
        <taxon>Ascomycota</taxon>
        <taxon>Pezizomycotina</taxon>
        <taxon>Sordariomycetes</taxon>
        <taxon>Xylariomycetidae</taxon>
        <taxon>Xylariales</taxon>
        <taxon>Xylariaceae</taxon>
        <taxon>Xylaria</taxon>
    </lineage>
</organism>
<keyword evidence="2" id="KW-0288">FMN</keyword>
<dbReference type="InterPro" id="IPR004136">
    <property type="entry name" value="NMO"/>
</dbReference>
<evidence type="ECO:0000256" key="2">
    <source>
        <dbReference type="ARBA" id="ARBA00022643"/>
    </source>
</evidence>
<dbReference type="InParanoid" id="A0A7C8J270"/>
<accession>A0A7C8J270</accession>
<dbReference type="CDD" id="cd04730">
    <property type="entry name" value="NPD_like"/>
    <property type="match status" value="1"/>
</dbReference>
<dbReference type="PANTHER" id="PTHR32332:SF34">
    <property type="entry name" value="2-NITROPROPANE DIOXYGENASE FAMILY, PUTATIVE-RELATED"/>
    <property type="match status" value="1"/>
</dbReference>
<reference evidence="4 5" key="1">
    <citation type="submission" date="2019-12" db="EMBL/GenBank/DDBJ databases">
        <title>Draft genome sequence of the ascomycete Xylaria multiplex DSM 110363.</title>
        <authorList>
            <person name="Buettner E."/>
            <person name="Kellner H."/>
        </authorList>
    </citation>
    <scope>NUCLEOTIDE SEQUENCE [LARGE SCALE GENOMIC DNA]</scope>
    <source>
        <strain evidence="4 5">DSM 110363</strain>
    </source>
</reference>
<gene>
    <name evidence="4" type="ORF">GQX73_g1420</name>
</gene>
<dbReference type="InterPro" id="IPR013785">
    <property type="entry name" value="Aldolase_TIM"/>
</dbReference>
<dbReference type="GO" id="GO:0018580">
    <property type="term" value="F:nitronate monooxygenase activity"/>
    <property type="evidence" value="ECO:0007669"/>
    <property type="project" value="InterPro"/>
</dbReference>
<keyword evidence="3" id="KW-0560">Oxidoreductase</keyword>
<dbReference type="Pfam" id="PF03060">
    <property type="entry name" value="NMO"/>
    <property type="match status" value="1"/>
</dbReference>
<dbReference type="Gene3D" id="3.20.20.70">
    <property type="entry name" value="Aldolase class I"/>
    <property type="match status" value="1"/>
</dbReference>
<evidence type="ECO:0000313" key="5">
    <source>
        <dbReference type="Proteomes" id="UP000481858"/>
    </source>
</evidence>
<comment type="caution">
    <text evidence="4">The sequence shown here is derived from an EMBL/GenBank/DDBJ whole genome shotgun (WGS) entry which is preliminary data.</text>
</comment>
<proteinExistence type="predicted"/>